<organism evidence="1 2">
    <name type="scientific">Dovyalis caffra</name>
    <dbReference type="NCBI Taxonomy" id="77055"/>
    <lineage>
        <taxon>Eukaryota</taxon>
        <taxon>Viridiplantae</taxon>
        <taxon>Streptophyta</taxon>
        <taxon>Embryophyta</taxon>
        <taxon>Tracheophyta</taxon>
        <taxon>Spermatophyta</taxon>
        <taxon>Magnoliopsida</taxon>
        <taxon>eudicotyledons</taxon>
        <taxon>Gunneridae</taxon>
        <taxon>Pentapetalae</taxon>
        <taxon>rosids</taxon>
        <taxon>fabids</taxon>
        <taxon>Malpighiales</taxon>
        <taxon>Salicaceae</taxon>
        <taxon>Flacourtieae</taxon>
        <taxon>Dovyalis</taxon>
    </lineage>
</organism>
<reference evidence="1 2" key="1">
    <citation type="submission" date="2024-01" db="EMBL/GenBank/DDBJ databases">
        <authorList>
            <person name="Waweru B."/>
        </authorList>
    </citation>
    <scope>NUCLEOTIDE SEQUENCE [LARGE SCALE GENOMIC DNA]</scope>
</reference>
<dbReference type="Proteomes" id="UP001314170">
    <property type="component" value="Unassembled WGS sequence"/>
</dbReference>
<dbReference type="AlphaFoldDB" id="A0AAV1RIC5"/>
<name>A0AAV1RIC5_9ROSI</name>
<evidence type="ECO:0000313" key="2">
    <source>
        <dbReference type="Proteomes" id="UP001314170"/>
    </source>
</evidence>
<sequence>MPWLGQDTNSDHIYCGHKRNDVMHNVVGQLRNPVSGANLHANSRKARNNINLLDNAASEKLTSMADIQGEITGFYQKLLGETDCNVNGRSVEYFKGVLKHHLADEQKQSLIAPITSDEIKMAIFALSGTNLPVLMATQLSSLRLHGG</sequence>
<proteinExistence type="predicted"/>
<dbReference type="EMBL" id="CAWUPB010000994">
    <property type="protein sequence ID" value="CAK7336496.1"/>
    <property type="molecule type" value="Genomic_DNA"/>
</dbReference>
<keyword evidence="2" id="KW-1185">Reference proteome</keyword>
<gene>
    <name evidence="1" type="ORF">DCAF_LOCUS11504</name>
</gene>
<comment type="caution">
    <text evidence="1">The sequence shown here is derived from an EMBL/GenBank/DDBJ whole genome shotgun (WGS) entry which is preliminary data.</text>
</comment>
<protein>
    <submittedName>
        <fullName evidence="1">Uncharacterized protein</fullName>
    </submittedName>
</protein>
<accession>A0AAV1RIC5</accession>
<evidence type="ECO:0000313" key="1">
    <source>
        <dbReference type="EMBL" id="CAK7336496.1"/>
    </source>
</evidence>